<dbReference type="OrthoDB" id="3664672at2"/>
<feature type="region of interest" description="Disordered" evidence="1">
    <location>
        <begin position="166"/>
        <end position="201"/>
    </location>
</feature>
<evidence type="ECO:0000313" key="2">
    <source>
        <dbReference type="EMBL" id="RZQ59873.1"/>
    </source>
</evidence>
<accession>A0A4Q7J0H7</accession>
<gene>
    <name evidence="2" type="ORF">EWH70_32705</name>
</gene>
<sequence>MPDQELPAAARRYEAYSHEAMREEVDTDNDPAAAGEVGGQWAELAGRLRESTDALGALLERSGEAWTGPAAEAMRGVLGQAAGWSADAAELSDALGRSVSAQADIAARARAEMPPPVRYDPAGMIREAAASGNLLNLAGLSAAMHARKAEAEAARQKAVDVMNARDDGLRAAVPEGEFTPPPPLTSVAPEVPPQPGSSRPV</sequence>
<protein>
    <submittedName>
        <fullName evidence="2">PPE domain-containing protein</fullName>
    </submittedName>
</protein>
<organism evidence="2 3">
    <name type="scientific">Amycolatopsis suaedae</name>
    <dbReference type="NCBI Taxonomy" id="2510978"/>
    <lineage>
        <taxon>Bacteria</taxon>
        <taxon>Bacillati</taxon>
        <taxon>Actinomycetota</taxon>
        <taxon>Actinomycetes</taxon>
        <taxon>Pseudonocardiales</taxon>
        <taxon>Pseudonocardiaceae</taxon>
        <taxon>Amycolatopsis</taxon>
    </lineage>
</organism>
<comment type="caution">
    <text evidence="2">The sequence shown here is derived from an EMBL/GenBank/DDBJ whole genome shotgun (WGS) entry which is preliminary data.</text>
</comment>
<dbReference type="RefSeq" id="WP_130479438.1">
    <property type="nucleotide sequence ID" value="NZ_SFCC01000021.1"/>
</dbReference>
<dbReference type="SUPFAM" id="SSF140459">
    <property type="entry name" value="PE/PPE dimer-like"/>
    <property type="match status" value="1"/>
</dbReference>
<proteinExistence type="predicted"/>
<evidence type="ECO:0000313" key="3">
    <source>
        <dbReference type="Proteomes" id="UP000292003"/>
    </source>
</evidence>
<dbReference type="EMBL" id="SFCC01000021">
    <property type="protein sequence ID" value="RZQ59873.1"/>
    <property type="molecule type" value="Genomic_DNA"/>
</dbReference>
<name>A0A4Q7J0H7_9PSEU</name>
<dbReference type="Gene3D" id="1.20.1260.20">
    <property type="entry name" value="PPE superfamily"/>
    <property type="match status" value="1"/>
</dbReference>
<dbReference type="InterPro" id="IPR038332">
    <property type="entry name" value="PPE_sf"/>
</dbReference>
<feature type="compositionally biased region" description="Pro residues" evidence="1">
    <location>
        <begin position="179"/>
        <end position="195"/>
    </location>
</feature>
<dbReference type="AlphaFoldDB" id="A0A4Q7J0H7"/>
<dbReference type="Proteomes" id="UP000292003">
    <property type="component" value="Unassembled WGS sequence"/>
</dbReference>
<reference evidence="2 3" key="1">
    <citation type="submission" date="2019-02" db="EMBL/GenBank/DDBJ databases">
        <title>Draft genome sequence of Amycolatopsis sp. 8-3EHSu isolated from roots of Suaeda maritima.</title>
        <authorList>
            <person name="Duangmal K."/>
            <person name="Chantavorakit T."/>
        </authorList>
    </citation>
    <scope>NUCLEOTIDE SEQUENCE [LARGE SCALE GENOMIC DNA]</scope>
    <source>
        <strain evidence="2 3">8-3EHSu</strain>
    </source>
</reference>
<keyword evidence="3" id="KW-1185">Reference proteome</keyword>
<evidence type="ECO:0000256" key="1">
    <source>
        <dbReference type="SAM" id="MobiDB-lite"/>
    </source>
</evidence>